<keyword evidence="3" id="KW-1185">Reference proteome</keyword>
<dbReference type="GeneTree" id="ENSGT00910000147571"/>
<evidence type="ECO:0000256" key="1">
    <source>
        <dbReference type="SAM" id="MobiDB-lite"/>
    </source>
</evidence>
<protein>
    <submittedName>
        <fullName evidence="2">Uncharacterized protein</fullName>
    </submittedName>
</protein>
<proteinExistence type="predicted"/>
<evidence type="ECO:0000313" key="3">
    <source>
        <dbReference type="Proteomes" id="UP000001595"/>
    </source>
</evidence>
<sequence length="169" mass="18030">MSQAFCQKDKLKGPINGTTQPNGQMPQAAHSVSAVLEEAQAHAETCKDQKPALGNRQEPGAPRAPQGPKSSLPHPLRCRGPGTPVAAPPHPPRPRAQAAGASPPRPTASCRHSSHQCSPWSTQSSRRRPRTSWRRPWTSCSLPSLSPRGLLCPTPPTGTKHQCSQAANE</sequence>
<name>A0A8I5T4M1_PONAB</name>
<accession>A0A8I5T4M1</accession>
<feature type="region of interest" description="Disordered" evidence="1">
    <location>
        <begin position="1"/>
        <end position="169"/>
    </location>
</feature>
<organism evidence="2 3">
    <name type="scientific">Pongo abelii</name>
    <name type="common">Sumatran orangutan</name>
    <name type="synonym">Pongo pygmaeus abelii</name>
    <dbReference type="NCBI Taxonomy" id="9601"/>
    <lineage>
        <taxon>Eukaryota</taxon>
        <taxon>Metazoa</taxon>
        <taxon>Chordata</taxon>
        <taxon>Craniata</taxon>
        <taxon>Vertebrata</taxon>
        <taxon>Euteleostomi</taxon>
        <taxon>Mammalia</taxon>
        <taxon>Eutheria</taxon>
        <taxon>Euarchontoglires</taxon>
        <taxon>Primates</taxon>
        <taxon>Haplorrhini</taxon>
        <taxon>Catarrhini</taxon>
        <taxon>Hominidae</taxon>
        <taxon>Pongo</taxon>
    </lineage>
</organism>
<evidence type="ECO:0000313" key="2">
    <source>
        <dbReference type="Ensembl" id="ENSPPYP00000030489.1"/>
    </source>
</evidence>
<feature type="compositionally biased region" description="Polar residues" evidence="1">
    <location>
        <begin position="157"/>
        <end position="169"/>
    </location>
</feature>
<feature type="compositionally biased region" description="Polar residues" evidence="1">
    <location>
        <begin position="16"/>
        <end position="25"/>
    </location>
</feature>
<reference evidence="2 3" key="1">
    <citation type="submission" date="2008-02" db="EMBL/GenBank/DDBJ databases">
        <title>A 6x draft sequence assembly of the Pongo pygmaeus abelii genome.</title>
        <authorList>
            <person name="Wilson R.K."/>
            <person name="Mardis E."/>
        </authorList>
    </citation>
    <scope>NUCLEOTIDE SEQUENCE [LARGE SCALE GENOMIC DNA]</scope>
</reference>
<reference evidence="2" key="3">
    <citation type="submission" date="2025-09" db="UniProtKB">
        <authorList>
            <consortium name="Ensembl"/>
        </authorList>
    </citation>
    <scope>IDENTIFICATION</scope>
</reference>
<reference evidence="2" key="2">
    <citation type="submission" date="2025-08" db="UniProtKB">
        <authorList>
            <consortium name="Ensembl"/>
        </authorList>
    </citation>
    <scope>IDENTIFICATION</scope>
</reference>
<feature type="compositionally biased region" description="Basic and acidic residues" evidence="1">
    <location>
        <begin position="39"/>
        <end position="50"/>
    </location>
</feature>
<dbReference type="Ensembl" id="ENSPPYT00000034767.1">
    <property type="protein sequence ID" value="ENSPPYP00000030489.1"/>
    <property type="gene ID" value="ENSPPYG00000031016.1"/>
</dbReference>
<dbReference type="AlphaFoldDB" id="A0A8I5T4M1"/>
<dbReference type="Proteomes" id="UP000001595">
    <property type="component" value="Chromosome 10"/>
</dbReference>